<accession>A0A7N0T4Z4</accession>
<evidence type="ECO:0000256" key="1">
    <source>
        <dbReference type="SAM" id="SignalP"/>
    </source>
</evidence>
<feature type="signal peptide" evidence="1">
    <location>
        <begin position="1"/>
        <end position="24"/>
    </location>
</feature>
<sequence>MANRFLQSLIFVALSLYSLSFASATSDEPFIVAHKKATLKRLKSGVERVIVSIDIYNQGSSTAYDVSLNDESWPQEAFSVVSGNTSTSWERLDAGSILSHSFELEAKVKGLFHGAPALITFRIPTKAAPLEAYSSPIFPLDILAEKTPEKKFDLVEVISKVWITSVCHYHHGSVYLSGRKSVQV</sequence>
<dbReference type="PANTHER" id="PTHR12861">
    <property type="entry name" value="TRANSLOCON-ASSOCIATED PROTEIN, BETA SUBUNIT PRECURSOR TRAP-BETA SIGNAL SEQUENCE RECEPTOR BETA SUBUNIT"/>
    <property type="match status" value="1"/>
</dbReference>
<dbReference type="Pfam" id="PF05753">
    <property type="entry name" value="TRAP_beta"/>
    <property type="match status" value="1"/>
</dbReference>
<protein>
    <recommendedName>
        <fullName evidence="4">Translocon-associated protein subunit beta</fullName>
    </recommendedName>
</protein>
<dbReference type="Gramene" id="Kaladp0022s0248.1.v1.1">
    <property type="protein sequence ID" value="Kaladp0022s0248.1.v1.1"/>
    <property type="gene ID" value="Kaladp0022s0248.v1.1"/>
</dbReference>
<dbReference type="GO" id="GO:0005783">
    <property type="term" value="C:endoplasmic reticulum"/>
    <property type="evidence" value="ECO:0007669"/>
    <property type="project" value="TreeGrafter"/>
</dbReference>
<organism evidence="2 3">
    <name type="scientific">Kalanchoe fedtschenkoi</name>
    <name type="common">Lavender scallops</name>
    <name type="synonym">South American air plant</name>
    <dbReference type="NCBI Taxonomy" id="63787"/>
    <lineage>
        <taxon>Eukaryota</taxon>
        <taxon>Viridiplantae</taxon>
        <taxon>Streptophyta</taxon>
        <taxon>Embryophyta</taxon>
        <taxon>Tracheophyta</taxon>
        <taxon>Spermatophyta</taxon>
        <taxon>Magnoliopsida</taxon>
        <taxon>eudicotyledons</taxon>
        <taxon>Gunneridae</taxon>
        <taxon>Pentapetalae</taxon>
        <taxon>Saxifragales</taxon>
        <taxon>Crassulaceae</taxon>
        <taxon>Kalanchoe</taxon>
    </lineage>
</organism>
<dbReference type="Proteomes" id="UP000594263">
    <property type="component" value="Unplaced"/>
</dbReference>
<evidence type="ECO:0000313" key="2">
    <source>
        <dbReference type="EnsemblPlants" id="Kaladp0022s0248.1.v1.1"/>
    </source>
</evidence>
<keyword evidence="3" id="KW-1185">Reference proteome</keyword>
<name>A0A7N0T4Z4_KALFE</name>
<evidence type="ECO:0008006" key="4">
    <source>
        <dbReference type="Google" id="ProtNLM"/>
    </source>
</evidence>
<dbReference type="AlphaFoldDB" id="A0A7N0T4Z4"/>
<keyword evidence="1" id="KW-0732">Signal</keyword>
<evidence type="ECO:0000313" key="3">
    <source>
        <dbReference type="Proteomes" id="UP000594263"/>
    </source>
</evidence>
<proteinExistence type="predicted"/>
<feature type="chain" id="PRO_5029713943" description="Translocon-associated protein subunit beta" evidence="1">
    <location>
        <begin position="25"/>
        <end position="184"/>
    </location>
</feature>
<dbReference type="EnsemblPlants" id="Kaladp0022s0248.1.v1.1">
    <property type="protein sequence ID" value="Kaladp0022s0248.1.v1.1"/>
    <property type="gene ID" value="Kaladp0022s0248.v1.1"/>
</dbReference>
<dbReference type="PANTHER" id="PTHR12861:SF3">
    <property type="entry name" value="TRANSLOCON-ASSOCIATED PROTEIN SUBUNIT BETA"/>
    <property type="match status" value="1"/>
</dbReference>
<dbReference type="OMA" id="LTDKTWI"/>
<reference evidence="2" key="1">
    <citation type="submission" date="2021-01" db="UniProtKB">
        <authorList>
            <consortium name="EnsemblPlants"/>
        </authorList>
    </citation>
    <scope>IDENTIFICATION</scope>
</reference>